<keyword evidence="5" id="KW-1005">Bacterial flagellum biogenesis</keyword>
<gene>
    <name evidence="9" type="ORF">ACFFGH_09045</name>
</gene>
<sequence length="223" mass="23374">MSNASRVLGLREWLEMQTVADGSDLPGPVAAAIPDPAAELESRRQQVFAAAEQAGYEAGQARAQAAIEAACADAAREVAAQNATLQAELQRAIARLDVVRGSVADAIAEHERALEPAAVSLAMAVVARMLGRQQADGQLVASLCSQALDEFRQRPVVVRVPAQDASALAAHLGPHDDVRVEADAFLRPGECRLETHKGLYDTGVATRLQAIVDALIAELGAAS</sequence>
<evidence type="ECO:0000256" key="4">
    <source>
        <dbReference type="ARBA" id="ARBA00022448"/>
    </source>
</evidence>
<keyword evidence="6" id="KW-0653">Protein transport</keyword>
<protein>
    <recommendedName>
        <fullName evidence="3">Flagellar assembly protein FliH</fullName>
    </recommendedName>
</protein>
<dbReference type="RefSeq" id="WP_386667194.1">
    <property type="nucleotide sequence ID" value="NZ_JBHLTG010000001.1"/>
</dbReference>
<dbReference type="EMBL" id="JBHLTG010000001">
    <property type="protein sequence ID" value="MFC0677986.1"/>
    <property type="molecule type" value="Genomic_DNA"/>
</dbReference>
<organism evidence="9 10">
    <name type="scientific">Lysobacter korlensis</name>
    <dbReference type="NCBI Taxonomy" id="553636"/>
    <lineage>
        <taxon>Bacteria</taxon>
        <taxon>Pseudomonadati</taxon>
        <taxon>Pseudomonadota</taxon>
        <taxon>Gammaproteobacteria</taxon>
        <taxon>Lysobacterales</taxon>
        <taxon>Lysobacteraceae</taxon>
        <taxon>Lysobacter</taxon>
    </lineage>
</organism>
<keyword evidence="10" id="KW-1185">Reference proteome</keyword>
<feature type="domain" description="Flagellar assembly protein FliH/Type III secretion system HrpE" evidence="8">
    <location>
        <begin position="92"/>
        <end position="210"/>
    </location>
</feature>
<dbReference type="PANTHER" id="PTHR34982:SF1">
    <property type="entry name" value="FLAGELLAR ASSEMBLY PROTEIN FLIH"/>
    <property type="match status" value="1"/>
</dbReference>
<reference evidence="9 10" key="1">
    <citation type="submission" date="2024-09" db="EMBL/GenBank/DDBJ databases">
        <authorList>
            <person name="Sun Q."/>
            <person name="Mori K."/>
        </authorList>
    </citation>
    <scope>NUCLEOTIDE SEQUENCE [LARGE SCALE GENOMIC DNA]</scope>
    <source>
        <strain evidence="9 10">KCTC 23076</strain>
    </source>
</reference>
<evidence type="ECO:0000256" key="1">
    <source>
        <dbReference type="ARBA" id="ARBA00003041"/>
    </source>
</evidence>
<name>A0ABV6RMF6_9GAMM</name>
<dbReference type="Proteomes" id="UP001589896">
    <property type="component" value="Unassembled WGS sequence"/>
</dbReference>
<evidence type="ECO:0000256" key="6">
    <source>
        <dbReference type="ARBA" id="ARBA00022927"/>
    </source>
</evidence>
<accession>A0ABV6RMF6</accession>
<evidence type="ECO:0000256" key="7">
    <source>
        <dbReference type="ARBA" id="ARBA00023225"/>
    </source>
</evidence>
<keyword evidence="7" id="KW-1006">Bacterial flagellum protein export</keyword>
<comment type="caution">
    <text evidence="9">The sequence shown here is derived from an EMBL/GenBank/DDBJ whole genome shotgun (WGS) entry which is preliminary data.</text>
</comment>
<dbReference type="Pfam" id="PF02108">
    <property type="entry name" value="FliH"/>
    <property type="match status" value="1"/>
</dbReference>
<proteinExistence type="inferred from homology"/>
<evidence type="ECO:0000256" key="2">
    <source>
        <dbReference type="ARBA" id="ARBA00006602"/>
    </source>
</evidence>
<keyword evidence="4" id="KW-0813">Transport</keyword>
<evidence type="ECO:0000313" key="10">
    <source>
        <dbReference type="Proteomes" id="UP001589896"/>
    </source>
</evidence>
<evidence type="ECO:0000256" key="3">
    <source>
        <dbReference type="ARBA" id="ARBA00016507"/>
    </source>
</evidence>
<dbReference type="InterPro" id="IPR018035">
    <property type="entry name" value="Flagellar_FliH/T3SS_HrpE"/>
</dbReference>
<comment type="similarity">
    <text evidence="2">Belongs to the FliH family.</text>
</comment>
<evidence type="ECO:0000313" key="9">
    <source>
        <dbReference type="EMBL" id="MFC0677986.1"/>
    </source>
</evidence>
<dbReference type="PANTHER" id="PTHR34982">
    <property type="entry name" value="YOP PROTEINS TRANSLOCATION PROTEIN L"/>
    <property type="match status" value="1"/>
</dbReference>
<evidence type="ECO:0000256" key="5">
    <source>
        <dbReference type="ARBA" id="ARBA00022795"/>
    </source>
</evidence>
<comment type="function">
    <text evidence="1">Needed for flagellar regrowth and assembly.</text>
</comment>
<evidence type="ECO:0000259" key="8">
    <source>
        <dbReference type="Pfam" id="PF02108"/>
    </source>
</evidence>
<dbReference type="InterPro" id="IPR051472">
    <property type="entry name" value="T3SS_Stator/FliH"/>
</dbReference>